<proteinExistence type="predicted"/>
<dbReference type="Gene3D" id="3.40.50.620">
    <property type="entry name" value="HUPs"/>
    <property type="match status" value="1"/>
</dbReference>
<evidence type="ECO:0000313" key="2">
    <source>
        <dbReference type="EMBL" id="VAW09677.1"/>
    </source>
</evidence>
<accession>A0A3B0T8K4</accession>
<feature type="non-terminal residue" evidence="2">
    <location>
        <position position="1"/>
    </location>
</feature>
<dbReference type="InterPro" id="IPR014729">
    <property type="entry name" value="Rossmann-like_a/b/a_fold"/>
</dbReference>
<gene>
    <name evidence="2" type="ORF">MNBD_ACTINO02-1644</name>
</gene>
<organism evidence="2">
    <name type="scientific">hydrothermal vent metagenome</name>
    <dbReference type="NCBI Taxonomy" id="652676"/>
    <lineage>
        <taxon>unclassified sequences</taxon>
        <taxon>metagenomes</taxon>
        <taxon>ecological metagenomes</taxon>
    </lineage>
</organism>
<dbReference type="CDD" id="cd00293">
    <property type="entry name" value="USP-like"/>
    <property type="match status" value="1"/>
</dbReference>
<dbReference type="SUPFAM" id="SSF52402">
    <property type="entry name" value="Adenine nucleotide alpha hydrolases-like"/>
    <property type="match status" value="1"/>
</dbReference>
<evidence type="ECO:0000259" key="1">
    <source>
        <dbReference type="Pfam" id="PF00582"/>
    </source>
</evidence>
<reference evidence="2" key="1">
    <citation type="submission" date="2018-06" db="EMBL/GenBank/DDBJ databases">
        <authorList>
            <person name="Zhirakovskaya E."/>
        </authorList>
    </citation>
    <scope>NUCLEOTIDE SEQUENCE</scope>
</reference>
<dbReference type="Pfam" id="PF00582">
    <property type="entry name" value="Usp"/>
    <property type="match status" value="1"/>
</dbReference>
<name>A0A3B0T8K4_9ZZZZ</name>
<feature type="domain" description="UspA" evidence="1">
    <location>
        <begin position="6"/>
        <end position="110"/>
    </location>
</feature>
<dbReference type="InterPro" id="IPR006016">
    <property type="entry name" value="UspA"/>
</dbReference>
<protein>
    <recommendedName>
        <fullName evidence="1">UspA domain-containing protein</fullName>
    </recommendedName>
</protein>
<dbReference type="EMBL" id="UOEK01000631">
    <property type="protein sequence ID" value="VAW09677.1"/>
    <property type="molecule type" value="Genomic_DNA"/>
</dbReference>
<dbReference type="AlphaFoldDB" id="A0A3B0T8K4"/>
<sequence length="141" mass="15470">STNAGEDSRAVHVAAFASAVERDAKLTFLHVVGGDDFYDQPERMREAIRAEMEWLLYAMVRVARDRTDAANVASDIVIQTGDPRVEILAYIRGMEPELLVIGVPREGQISLFHESSIDDFIAEVEALGVQVELVGKTADPA</sequence>